<evidence type="ECO:0000313" key="4">
    <source>
        <dbReference type="Proteomes" id="UP000467214"/>
    </source>
</evidence>
<dbReference type="AlphaFoldDB" id="A0A845BNA0"/>
<gene>
    <name evidence="3" type="ORF">GQF02_12275</name>
</gene>
<protein>
    <submittedName>
        <fullName evidence="3">Uncharacterized protein</fullName>
    </submittedName>
</protein>
<comment type="caution">
    <text evidence="3">The sequence shown here is derived from an EMBL/GenBank/DDBJ whole genome shotgun (WGS) entry which is preliminary data.</text>
</comment>
<organism evidence="3 4">
    <name type="scientific">Craterilacuibacter sinensis</name>
    <dbReference type="NCBI Taxonomy" id="2686017"/>
    <lineage>
        <taxon>Bacteria</taxon>
        <taxon>Pseudomonadati</taxon>
        <taxon>Pseudomonadota</taxon>
        <taxon>Betaproteobacteria</taxon>
        <taxon>Neisseriales</taxon>
        <taxon>Neisseriaceae</taxon>
        <taxon>Craterilacuibacter</taxon>
    </lineage>
</organism>
<dbReference type="Proteomes" id="UP000467214">
    <property type="component" value="Unassembled WGS sequence"/>
</dbReference>
<sequence>MAISWLAVLKSVPWSEVVSNAPVIAEGARKLWKKTRARAPEPVEVIVSQSDAAAADDPLLARMDARMVALEQGLAEVQQQLQASSELVKQLAEQNAQLITRVSILRRRVLWGAAVVFAFLIWLLLRSFAG</sequence>
<keyword evidence="4" id="KW-1185">Reference proteome</keyword>
<name>A0A845BNA0_9NEIS</name>
<feature type="transmembrane region" description="Helical" evidence="2">
    <location>
        <begin position="109"/>
        <end position="129"/>
    </location>
</feature>
<dbReference type="EMBL" id="WSSB01000011">
    <property type="protein sequence ID" value="MXR37749.1"/>
    <property type="molecule type" value="Genomic_DNA"/>
</dbReference>
<evidence type="ECO:0000256" key="2">
    <source>
        <dbReference type="SAM" id="Phobius"/>
    </source>
</evidence>
<evidence type="ECO:0000313" key="3">
    <source>
        <dbReference type="EMBL" id="MXR37749.1"/>
    </source>
</evidence>
<feature type="coiled-coil region" evidence="1">
    <location>
        <begin position="60"/>
        <end position="108"/>
    </location>
</feature>
<evidence type="ECO:0000256" key="1">
    <source>
        <dbReference type="SAM" id="Coils"/>
    </source>
</evidence>
<accession>A0A845BNA0</accession>
<keyword evidence="2" id="KW-0812">Transmembrane</keyword>
<keyword evidence="2" id="KW-0472">Membrane</keyword>
<keyword evidence="1" id="KW-0175">Coiled coil</keyword>
<reference evidence="3 4" key="1">
    <citation type="submission" date="2019-12" db="EMBL/GenBank/DDBJ databases">
        <title>Neisseriaceae gen. nov. sp. Genome sequencing and assembly.</title>
        <authorList>
            <person name="Liu Z."/>
            <person name="Li A."/>
        </authorList>
    </citation>
    <scope>NUCLEOTIDE SEQUENCE [LARGE SCALE GENOMIC DNA]</scope>
    <source>
        <strain evidence="3 4">B2N2-7</strain>
    </source>
</reference>
<proteinExistence type="predicted"/>
<dbReference type="RefSeq" id="WP_160797516.1">
    <property type="nucleotide sequence ID" value="NZ_WSSB01000011.1"/>
</dbReference>
<keyword evidence="2" id="KW-1133">Transmembrane helix</keyword>